<dbReference type="InterPro" id="IPR000165">
    <property type="entry name" value="Glucoamylase"/>
</dbReference>
<dbReference type="Pfam" id="PF00723">
    <property type="entry name" value="Glyco_hydro_15"/>
    <property type="match status" value="1"/>
</dbReference>
<evidence type="ECO:0000256" key="3">
    <source>
        <dbReference type="ARBA" id="ARBA00012593"/>
    </source>
</evidence>
<evidence type="ECO:0000313" key="11">
    <source>
        <dbReference type="Proteomes" id="UP001476247"/>
    </source>
</evidence>
<comment type="catalytic activity">
    <reaction evidence="1">
        <text>Hydrolysis of terminal (1-&gt;4)-linked alpha-D-glucose residues successively from non-reducing ends of the chains with release of beta-D-glucose.</text>
        <dbReference type="EC" id="3.2.1.3"/>
    </reaction>
</comment>
<keyword evidence="8" id="KW-0732">Signal</keyword>
<organism evidence="10 11">
    <name type="scientific">Helicostylum pulchrum</name>
    <dbReference type="NCBI Taxonomy" id="562976"/>
    <lineage>
        <taxon>Eukaryota</taxon>
        <taxon>Fungi</taxon>
        <taxon>Fungi incertae sedis</taxon>
        <taxon>Mucoromycota</taxon>
        <taxon>Mucoromycotina</taxon>
        <taxon>Mucoromycetes</taxon>
        <taxon>Mucorales</taxon>
        <taxon>Mucorineae</taxon>
        <taxon>Mucoraceae</taxon>
        <taxon>Helicostylum</taxon>
    </lineage>
</organism>
<dbReference type="Proteomes" id="UP001476247">
    <property type="component" value="Unassembled WGS sequence"/>
</dbReference>
<dbReference type="PRINTS" id="PR00736">
    <property type="entry name" value="GLHYDRLASE15"/>
</dbReference>
<proteinExistence type="inferred from homology"/>
<evidence type="ECO:0000256" key="7">
    <source>
        <dbReference type="ARBA" id="ARBA00023326"/>
    </source>
</evidence>
<keyword evidence="6" id="KW-0326">Glycosidase</keyword>
<evidence type="ECO:0000256" key="5">
    <source>
        <dbReference type="ARBA" id="ARBA00023277"/>
    </source>
</evidence>
<evidence type="ECO:0000256" key="4">
    <source>
        <dbReference type="ARBA" id="ARBA00022801"/>
    </source>
</evidence>
<accession>A0ABP9YI08</accession>
<feature type="chain" id="PRO_5047044491" description="glucan 1,4-alpha-glucosidase" evidence="8">
    <location>
        <begin position="21"/>
        <end position="455"/>
    </location>
</feature>
<evidence type="ECO:0000256" key="1">
    <source>
        <dbReference type="ARBA" id="ARBA00001863"/>
    </source>
</evidence>
<dbReference type="PANTHER" id="PTHR31616">
    <property type="entry name" value="TREHALASE"/>
    <property type="match status" value="1"/>
</dbReference>
<keyword evidence="11" id="KW-1185">Reference proteome</keyword>
<dbReference type="InterPro" id="IPR011613">
    <property type="entry name" value="GH15-like"/>
</dbReference>
<gene>
    <name evidence="10" type="ORF">HPULCUR_011803</name>
</gene>
<dbReference type="InterPro" id="IPR012341">
    <property type="entry name" value="6hp_glycosidase-like_sf"/>
</dbReference>
<dbReference type="PANTHER" id="PTHR31616:SF9">
    <property type="entry name" value="GLUCOAMYLASE, INTRACELLULAR SPORULATION-SPECIFIC"/>
    <property type="match status" value="1"/>
</dbReference>
<feature type="domain" description="GH15-like" evidence="9">
    <location>
        <begin position="48"/>
        <end position="446"/>
    </location>
</feature>
<comment type="caution">
    <text evidence="10">The sequence shown here is derived from an EMBL/GenBank/DDBJ whole genome shotgun (WGS) entry which is preliminary data.</text>
</comment>
<keyword evidence="4" id="KW-0378">Hydrolase</keyword>
<dbReference type="EC" id="3.2.1.3" evidence="3"/>
<dbReference type="SUPFAM" id="SSF48208">
    <property type="entry name" value="Six-hairpin glycosidases"/>
    <property type="match status" value="1"/>
</dbReference>
<evidence type="ECO:0000259" key="9">
    <source>
        <dbReference type="Pfam" id="PF00723"/>
    </source>
</evidence>
<comment type="similarity">
    <text evidence="2">Belongs to the glycosyl hydrolase 15 family.</text>
</comment>
<dbReference type="EMBL" id="BAABUJ010000060">
    <property type="protein sequence ID" value="GAA5806272.1"/>
    <property type="molecule type" value="Genomic_DNA"/>
</dbReference>
<dbReference type="Gene3D" id="1.50.10.10">
    <property type="match status" value="1"/>
</dbReference>
<protein>
    <recommendedName>
        <fullName evidence="3">glucan 1,4-alpha-glucosidase</fullName>
        <ecNumber evidence="3">3.2.1.3</ecNumber>
    </recommendedName>
</protein>
<feature type="signal peptide" evidence="8">
    <location>
        <begin position="1"/>
        <end position="20"/>
    </location>
</feature>
<dbReference type="InterPro" id="IPR008928">
    <property type="entry name" value="6-hairpin_glycosidase_sf"/>
</dbReference>
<keyword evidence="7" id="KW-0624">Polysaccharide degradation</keyword>
<evidence type="ECO:0000256" key="6">
    <source>
        <dbReference type="ARBA" id="ARBA00023295"/>
    </source>
</evidence>
<name>A0ABP9YI08_9FUNG</name>
<sequence length="455" mass="51927">MFAVYLNLLLLLLITTLVHQSVQDNTPDLDHWISKQDTISFQTIHQNINPYGTKRGFFAASLSTYRPDYFYTWTRDAALVARVLTSLNETSDDTLMDYIQFQIDTQSADTRCGCLGEPKFNTDGSSYRGTWGRPQNDGPAERAVTFMLIATRWIDNGYQDTAWIYNHLVPSLVKDLDYIVKVWYQDSFDLWEEVLGTHFYTLMVMRRAMLDSVGFFNSYEKRPVDEYRLTAHLIAKRLEGFWSVEHGYVMATQGIRNGVQKPSGLDVSTLLAANLVASRKDGFFSPGSDKILATVAALEKSFKSLYPINHQQAQNLGTCIGRYPEDIYDGYDTSVGNPWFLATAAFTELYYLAIEEWKQVGVEVNDINQVFFSNIMQIEHGYYAPQSNRLNQLIGATQVAANRFLKTIRFHQANNGSMSEQYDRYIGYMAGARDLTWSHAAFISASRAKSERFIQ</sequence>
<keyword evidence="5" id="KW-0119">Carbohydrate metabolism</keyword>
<evidence type="ECO:0000313" key="10">
    <source>
        <dbReference type="EMBL" id="GAA5806272.1"/>
    </source>
</evidence>
<evidence type="ECO:0000256" key="8">
    <source>
        <dbReference type="SAM" id="SignalP"/>
    </source>
</evidence>
<reference evidence="10 11" key="1">
    <citation type="submission" date="2024-04" db="EMBL/GenBank/DDBJ databases">
        <title>genome sequences of Mucor flavus KT1a and Helicostylum pulchrum KT1b strains isolation_sourced from the surface of a dry-aged beef.</title>
        <authorList>
            <person name="Toyotome T."/>
            <person name="Hosono M."/>
            <person name="Torimaru M."/>
            <person name="Fukuda K."/>
            <person name="Mikami N."/>
        </authorList>
    </citation>
    <scope>NUCLEOTIDE SEQUENCE [LARGE SCALE GENOMIC DNA]</scope>
    <source>
        <strain evidence="10 11">KT1b</strain>
    </source>
</reference>
<evidence type="ECO:0000256" key="2">
    <source>
        <dbReference type="ARBA" id="ARBA00006188"/>
    </source>
</evidence>